<protein>
    <submittedName>
        <fullName evidence="5">EAL domain-containing protein</fullName>
    </submittedName>
</protein>
<dbReference type="PROSITE" id="PS50887">
    <property type="entry name" value="GGDEF"/>
    <property type="match status" value="1"/>
</dbReference>
<dbReference type="PROSITE" id="PS50112">
    <property type="entry name" value="PAS"/>
    <property type="match status" value="1"/>
</dbReference>
<dbReference type="Gene3D" id="3.30.450.20">
    <property type="entry name" value="PAS domain"/>
    <property type="match status" value="1"/>
</dbReference>
<dbReference type="SMART" id="SM00091">
    <property type="entry name" value="PAS"/>
    <property type="match status" value="1"/>
</dbReference>
<dbReference type="EMBL" id="VNIM01000082">
    <property type="protein sequence ID" value="TVV71641.1"/>
    <property type="molecule type" value="Genomic_DNA"/>
</dbReference>
<dbReference type="CDD" id="cd01948">
    <property type="entry name" value="EAL"/>
    <property type="match status" value="1"/>
</dbReference>
<evidence type="ECO:0000259" key="2">
    <source>
        <dbReference type="PROSITE" id="PS50113"/>
    </source>
</evidence>
<evidence type="ECO:0000259" key="4">
    <source>
        <dbReference type="PROSITE" id="PS50887"/>
    </source>
</evidence>
<dbReference type="InterPro" id="IPR029016">
    <property type="entry name" value="GAF-like_dom_sf"/>
</dbReference>
<comment type="caution">
    <text evidence="5">The sequence shown here is derived from an EMBL/GenBank/DDBJ whole genome shotgun (WGS) entry which is preliminary data.</text>
</comment>
<dbReference type="PANTHER" id="PTHR44757:SF2">
    <property type="entry name" value="BIOFILM ARCHITECTURE MAINTENANCE PROTEIN MBAA"/>
    <property type="match status" value="1"/>
</dbReference>
<dbReference type="Pfam" id="PF00990">
    <property type="entry name" value="GGDEF"/>
    <property type="match status" value="1"/>
</dbReference>
<dbReference type="SUPFAM" id="SSF55073">
    <property type="entry name" value="Nucleotide cyclase"/>
    <property type="match status" value="1"/>
</dbReference>
<evidence type="ECO:0000313" key="5">
    <source>
        <dbReference type="EMBL" id="TVV71641.1"/>
    </source>
</evidence>
<dbReference type="Pfam" id="PF01590">
    <property type="entry name" value="GAF"/>
    <property type="match status" value="1"/>
</dbReference>
<dbReference type="InterPro" id="IPR000014">
    <property type="entry name" value="PAS"/>
</dbReference>
<organism evidence="5 6">
    <name type="scientific">Alterirhizorhabdus solaris</name>
    <dbReference type="NCBI Taxonomy" id="2529389"/>
    <lineage>
        <taxon>Bacteria</taxon>
        <taxon>Pseudomonadati</taxon>
        <taxon>Pseudomonadota</taxon>
        <taxon>Alphaproteobacteria</taxon>
        <taxon>Sphingomonadales</taxon>
        <taxon>Rhizorhabdaceae</taxon>
        <taxon>Alterirhizorhabdus</taxon>
    </lineage>
</organism>
<dbReference type="NCBIfam" id="TIGR00229">
    <property type="entry name" value="sensory_box"/>
    <property type="match status" value="1"/>
</dbReference>
<dbReference type="OrthoDB" id="9790882at2"/>
<dbReference type="InterPro" id="IPR001633">
    <property type="entry name" value="EAL_dom"/>
</dbReference>
<keyword evidence="6" id="KW-1185">Reference proteome</keyword>
<feature type="domain" description="EAL" evidence="3">
    <location>
        <begin position="468"/>
        <end position="721"/>
    </location>
</feature>
<dbReference type="SUPFAM" id="SSF141868">
    <property type="entry name" value="EAL domain-like"/>
    <property type="match status" value="1"/>
</dbReference>
<accession>A0A558QWW7</accession>
<dbReference type="InterPro" id="IPR013767">
    <property type="entry name" value="PAS_fold"/>
</dbReference>
<dbReference type="Gene3D" id="3.30.450.40">
    <property type="match status" value="1"/>
</dbReference>
<dbReference type="SMART" id="SM00267">
    <property type="entry name" value="GGDEF"/>
    <property type="match status" value="1"/>
</dbReference>
<name>A0A558QWW7_9SPHN</name>
<evidence type="ECO:0000259" key="3">
    <source>
        <dbReference type="PROSITE" id="PS50883"/>
    </source>
</evidence>
<dbReference type="InterPro" id="IPR052155">
    <property type="entry name" value="Biofilm_reg_signaling"/>
</dbReference>
<evidence type="ECO:0000313" key="6">
    <source>
        <dbReference type="Proteomes" id="UP000318681"/>
    </source>
</evidence>
<dbReference type="InterPro" id="IPR029787">
    <property type="entry name" value="Nucleotide_cyclase"/>
</dbReference>
<feature type="domain" description="PAC" evidence="2">
    <location>
        <begin position="248"/>
        <end position="298"/>
    </location>
</feature>
<dbReference type="Proteomes" id="UP000318681">
    <property type="component" value="Unassembled WGS sequence"/>
</dbReference>
<dbReference type="PROSITE" id="PS50113">
    <property type="entry name" value="PAC"/>
    <property type="match status" value="1"/>
</dbReference>
<dbReference type="Gene3D" id="3.20.20.450">
    <property type="entry name" value="EAL domain"/>
    <property type="match status" value="1"/>
</dbReference>
<dbReference type="RefSeq" id="WP_145154289.1">
    <property type="nucleotide sequence ID" value="NZ_VNIM01000082.1"/>
</dbReference>
<dbReference type="PROSITE" id="PS50883">
    <property type="entry name" value="EAL"/>
    <property type="match status" value="1"/>
</dbReference>
<dbReference type="PANTHER" id="PTHR44757">
    <property type="entry name" value="DIGUANYLATE CYCLASE DGCP"/>
    <property type="match status" value="1"/>
</dbReference>
<dbReference type="Gene3D" id="3.30.70.270">
    <property type="match status" value="1"/>
</dbReference>
<dbReference type="InterPro" id="IPR003018">
    <property type="entry name" value="GAF"/>
</dbReference>
<evidence type="ECO:0000259" key="1">
    <source>
        <dbReference type="PROSITE" id="PS50112"/>
    </source>
</evidence>
<dbReference type="CDD" id="cd01949">
    <property type="entry name" value="GGDEF"/>
    <property type="match status" value="1"/>
</dbReference>
<dbReference type="InterPro" id="IPR000160">
    <property type="entry name" value="GGDEF_dom"/>
</dbReference>
<dbReference type="Pfam" id="PF00989">
    <property type="entry name" value="PAS"/>
    <property type="match status" value="1"/>
</dbReference>
<dbReference type="GO" id="GO:0006355">
    <property type="term" value="P:regulation of DNA-templated transcription"/>
    <property type="evidence" value="ECO:0007669"/>
    <property type="project" value="InterPro"/>
</dbReference>
<gene>
    <name evidence="5" type="ORF">FOY91_16315</name>
</gene>
<proteinExistence type="predicted"/>
<dbReference type="InterPro" id="IPR000700">
    <property type="entry name" value="PAS-assoc_C"/>
</dbReference>
<dbReference type="SMART" id="SM00052">
    <property type="entry name" value="EAL"/>
    <property type="match status" value="1"/>
</dbReference>
<dbReference type="Pfam" id="PF00563">
    <property type="entry name" value="EAL"/>
    <property type="match status" value="1"/>
</dbReference>
<dbReference type="SUPFAM" id="SSF55785">
    <property type="entry name" value="PYP-like sensor domain (PAS domain)"/>
    <property type="match status" value="1"/>
</dbReference>
<dbReference type="InterPro" id="IPR043128">
    <property type="entry name" value="Rev_trsase/Diguanyl_cyclase"/>
</dbReference>
<dbReference type="AlphaFoldDB" id="A0A558QWW7"/>
<dbReference type="InterPro" id="IPR035965">
    <property type="entry name" value="PAS-like_dom_sf"/>
</dbReference>
<feature type="domain" description="PAS" evidence="1">
    <location>
        <begin position="171"/>
        <end position="241"/>
    </location>
</feature>
<dbReference type="NCBIfam" id="TIGR00254">
    <property type="entry name" value="GGDEF"/>
    <property type="match status" value="1"/>
</dbReference>
<reference evidence="5 6" key="1">
    <citation type="submission" date="2019-07" db="EMBL/GenBank/DDBJ databases">
        <title>Sphingomonas solaris sp. nov., isolated from a solar panel from Boston, Massachusetts.</title>
        <authorList>
            <person name="Tanner K."/>
            <person name="Pascual J."/>
            <person name="Mancuso C."/>
            <person name="Pereto J."/>
            <person name="Khalil A."/>
            <person name="Vilanova C."/>
        </authorList>
    </citation>
    <scope>NUCLEOTIDE SEQUENCE [LARGE SCALE GENOMIC DNA]</scope>
    <source>
        <strain evidence="5 6">R4DWN</strain>
    </source>
</reference>
<dbReference type="SMART" id="SM00065">
    <property type="entry name" value="GAF"/>
    <property type="match status" value="1"/>
</dbReference>
<feature type="domain" description="GGDEF" evidence="4">
    <location>
        <begin position="326"/>
        <end position="459"/>
    </location>
</feature>
<dbReference type="InterPro" id="IPR035919">
    <property type="entry name" value="EAL_sf"/>
</dbReference>
<sequence length="725" mass="78692">MRSAPHLFNEDARLASLAEYDLLSGTDDVDLDQIVQLAARLFDVPIALVSLVERDTQTFKARVGIDVCGTDRHISFCAHAIAQDDVFVIPDALLDIRFADNPLVTGDPGIRFYAGIPLRSPTGHALGSLCIIDRRPRNGLSVGERTNLHTLARIVVDRMEMRRLSVASAVSQSRFENIAATSPDGIICADQHGRITFWNAGCERLFGFGAGEALGTSLDIIVPERMRGGHGSGLHRVAAGGTPRLVGTTVELDALGRDGSEFPIELSLSMWRERGAASFGAIIRDISERRANETRLFNLAHLDSLTDLPNRTVLLSRAAECAEAAEPFAILIVDLDGFKNVNDTLGHTAGDLVLRQVARRLLDCVGSTDTVARLGGDEFAILMPGRSTQDVVGSEADCLIATIRKPFVVDGQLVHVGASIGIAFGSADGVHAEDLLSAADLAMYQAKGEGRNCRRFYGAPLREAAISRRAFEGELRRAIDESEFELFYQPQVCISDGILLGVEALLRWRHPEHGLLTPDRFLSTIETGLLASEVGQWVMETACRDAVEIRRRVPDLVMGVHLFGAQFRTGDLAEDVGDVLRRTGLPAAGLELEITENIVLRHDDTMLAPLRALRKIGVGVAFDDFGTGFASLSLLKRYPLTRLKVDRSFVRDICDDCVDAAIVNALVYLATSLGVEVIAEGVETKAQSDLLRATGCHVAQGYLYGRPMPLSKLMDLVATKPLWAA</sequence>
<dbReference type="SUPFAM" id="SSF55781">
    <property type="entry name" value="GAF domain-like"/>
    <property type="match status" value="1"/>
</dbReference>
<dbReference type="CDD" id="cd00130">
    <property type="entry name" value="PAS"/>
    <property type="match status" value="1"/>
</dbReference>